<protein>
    <recommendedName>
        <fullName evidence="3">AB hydrolase-1 domain-containing protein</fullName>
    </recommendedName>
</protein>
<comment type="caution">
    <text evidence="4">The sequence shown here is derived from an EMBL/GenBank/DDBJ whole genome shotgun (WGS) entry which is preliminary data.</text>
</comment>
<dbReference type="InterPro" id="IPR029058">
    <property type="entry name" value="AB_hydrolase_fold"/>
</dbReference>
<comment type="similarity">
    <text evidence="1">Belongs to the AB hydrolase superfamily.</text>
</comment>
<dbReference type="GO" id="GO:0052689">
    <property type="term" value="F:carboxylic ester hydrolase activity"/>
    <property type="evidence" value="ECO:0007669"/>
    <property type="project" value="TreeGrafter"/>
</dbReference>
<keyword evidence="2" id="KW-0378">Hydrolase</keyword>
<dbReference type="PANTHER" id="PTHR46118">
    <property type="entry name" value="PROTEIN ABHD11"/>
    <property type="match status" value="1"/>
</dbReference>
<organism evidence="4 5">
    <name type="scientific">Smittium megazygosporum</name>
    <dbReference type="NCBI Taxonomy" id="133381"/>
    <lineage>
        <taxon>Eukaryota</taxon>
        <taxon>Fungi</taxon>
        <taxon>Fungi incertae sedis</taxon>
        <taxon>Zoopagomycota</taxon>
        <taxon>Kickxellomycotina</taxon>
        <taxon>Harpellomycetes</taxon>
        <taxon>Harpellales</taxon>
        <taxon>Legeriomycetaceae</taxon>
        <taxon>Smittium</taxon>
    </lineage>
</organism>
<dbReference type="PANTHER" id="PTHR46118:SF4">
    <property type="entry name" value="PROTEIN ABHD11"/>
    <property type="match status" value="1"/>
</dbReference>
<evidence type="ECO:0000256" key="1">
    <source>
        <dbReference type="ARBA" id="ARBA00008645"/>
    </source>
</evidence>
<proteinExistence type="inferred from homology"/>
<name>A0A2T9Y2Q4_9FUNG</name>
<evidence type="ECO:0000313" key="4">
    <source>
        <dbReference type="EMBL" id="PVU86608.1"/>
    </source>
</evidence>
<dbReference type="AlphaFoldDB" id="A0A2T9Y2Q4"/>
<dbReference type="OrthoDB" id="8119704at2759"/>
<feature type="domain" description="AB hydrolase-1" evidence="3">
    <location>
        <begin position="57"/>
        <end position="165"/>
    </location>
</feature>
<keyword evidence="5" id="KW-1185">Reference proteome</keyword>
<reference evidence="4 5" key="1">
    <citation type="journal article" date="2018" name="MBio">
        <title>Comparative Genomics Reveals the Core Gene Toolbox for the Fungus-Insect Symbiosis.</title>
        <authorList>
            <person name="Wang Y."/>
            <person name="Stata M."/>
            <person name="Wang W."/>
            <person name="Stajich J.E."/>
            <person name="White M.M."/>
            <person name="Moncalvo J.M."/>
        </authorList>
    </citation>
    <scope>NUCLEOTIDE SEQUENCE [LARGE SCALE GENOMIC DNA]</scope>
    <source>
        <strain evidence="4 5">SC-DP-2</strain>
    </source>
</reference>
<dbReference type="EMBL" id="MBFS01003449">
    <property type="protein sequence ID" value="PVU86608.1"/>
    <property type="molecule type" value="Genomic_DNA"/>
</dbReference>
<dbReference type="Proteomes" id="UP000245609">
    <property type="component" value="Unassembled WGS sequence"/>
</dbReference>
<evidence type="ECO:0000313" key="5">
    <source>
        <dbReference type="Proteomes" id="UP000245609"/>
    </source>
</evidence>
<dbReference type="SUPFAM" id="SSF53474">
    <property type="entry name" value="alpha/beta-Hydrolases"/>
    <property type="match status" value="1"/>
</dbReference>
<dbReference type="InterPro" id="IPR000073">
    <property type="entry name" value="AB_hydrolase_1"/>
</dbReference>
<sequence length="303" mass="33787">MMLPLLSKSSASYSLSSVGSVTACKALYSSVSPDSKKLDLAFFKTDLKDKGEPSDRPILILHGLLGSKQNWRSLSKKFGRALQREVYSIDLRNHGESPHADPHTYEAMVEDVINFYDQHKIESAVLIGHSMGGRVAMGTSLLRPELVRGLVSVDMAPNLNNAETNADRYLDGLEEIQNSLVSSLREADTILSKYEKSLPIRQFVMTNLVYTEDKKAVKPKIAVQILKKYFYDLGSWPFDPQLQYKGPSILVGGNHSSYFSDLAKLSFKKTFPNSNIVGLDTVHSEDPEGFFQVVSEFIKDSKI</sequence>
<gene>
    <name evidence="4" type="ORF">BB560_006648</name>
</gene>
<dbReference type="Gene3D" id="3.40.50.1820">
    <property type="entry name" value="alpha/beta hydrolase"/>
    <property type="match status" value="1"/>
</dbReference>
<accession>A0A2T9Y2Q4</accession>
<dbReference type="Pfam" id="PF00561">
    <property type="entry name" value="Abhydrolase_1"/>
    <property type="match status" value="1"/>
</dbReference>
<evidence type="ECO:0000256" key="2">
    <source>
        <dbReference type="ARBA" id="ARBA00022801"/>
    </source>
</evidence>
<dbReference type="STRING" id="133381.A0A2T9Y2Q4"/>
<dbReference type="GO" id="GO:0005739">
    <property type="term" value="C:mitochondrion"/>
    <property type="evidence" value="ECO:0007669"/>
    <property type="project" value="TreeGrafter"/>
</dbReference>
<evidence type="ECO:0000259" key="3">
    <source>
        <dbReference type="Pfam" id="PF00561"/>
    </source>
</evidence>